<dbReference type="Gene3D" id="3.30.1890.10">
    <property type="entry name" value="FepE-like"/>
    <property type="match status" value="1"/>
</dbReference>
<dbReference type="InterPro" id="IPR003856">
    <property type="entry name" value="LPS_length_determ_N"/>
</dbReference>
<feature type="region of interest" description="Disordered" evidence="6">
    <location>
        <begin position="80"/>
        <end position="100"/>
    </location>
</feature>
<evidence type="ECO:0000313" key="11">
    <source>
        <dbReference type="Proteomes" id="UP000295525"/>
    </source>
</evidence>
<dbReference type="AlphaFoldDB" id="A0A4R3MC96"/>
<dbReference type="PANTHER" id="PTHR32309:SF13">
    <property type="entry name" value="FERRIC ENTEROBACTIN TRANSPORT PROTEIN FEPE"/>
    <property type="match status" value="1"/>
</dbReference>
<dbReference type="GO" id="GO:0005886">
    <property type="term" value="C:plasma membrane"/>
    <property type="evidence" value="ECO:0007669"/>
    <property type="project" value="UniProtKB-SubCell"/>
</dbReference>
<reference evidence="10 11" key="1">
    <citation type="submission" date="2019-03" db="EMBL/GenBank/DDBJ databases">
        <title>Genomic Encyclopedia of Type Strains, Phase IV (KMG-IV): sequencing the most valuable type-strain genomes for metagenomic binning, comparative biology and taxonomic classification.</title>
        <authorList>
            <person name="Goeker M."/>
        </authorList>
    </citation>
    <scope>NUCLEOTIDE SEQUENCE [LARGE SCALE GENOMIC DNA]</scope>
    <source>
        <strain evidence="10 11">DSM 24591</strain>
    </source>
</reference>
<dbReference type="Pfam" id="PF02706">
    <property type="entry name" value="Wzz"/>
    <property type="match status" value="1"/>
</dbReference>
<dbReference type="InterPro" id="IPR032807">
    <property type="entry name" value="GNVR"/>
</dbReference>
<dbReference type="PANTHER" id="PTHR32309">
    <property type="entry name" value="TYROSINE-PROTEIN KINASE"/>
    <property type="match status" value="1"/>
</dbReference>
<keyword evidence="5 7" id="KW-0472">Membrane</keyword>
<evidence type="ECO:0000256" key="5">
    <source>
        <dbReference type="ARBA" id="ARBA00023136"/>
    </source>
</evidence>
<feature type="transmembrane region" description="Helical" evidence="7">
    <location>
        <begin position="28"/>
        <end position="47"/>
    </location>
</feature>
<proteinExistence type="predicted"/>
<dbReference type="Proteomes" id="UP000295525">
    <property type="component" value="Unassembled WGS sequence"/>
</dbReference>
<dbReference type="InterPro" id="IPR050445">
    <property type="entry name" value="Bact_polysacc_biosynth/exp"/>
</dbReference>
<evidence type="ECO:0000259" key="8">
    <source>
        <dbReference type="Pfam" id="PF02706"/>
    </source>
</evidence>
<dbReference type="GO" id="GO:0004713">
    <property type="term" value="F:protein tyrosine kinase activity"/>
    <property type="evidence" value="ECO:0007669"/>
    <property type="project" value="TreeGrafter"/>
</dbReference>
<evidence type="ECO:0000256" key="4">
    <source>
        <dbReference type="ARBA" id="ARBA00022989"/>
    </source>
</evidence>
<comment type="caution">
    <text evidence="10">The sequence shown here is derived from an EMBL/GenBank/DDBJ whole genome shotgun (WGS) entry which is preliminary data.</text>
</comment>
<keyword evidence="2" id="KW-1003">Cell membrane</keyword>
<evidence type="ECO:0000259" key="9">
    <source>
        <dbReference type="Pfam" id="PF13807"/>
    </source>
</evidence>
<evidence type="ECO:0000256" key="7">
    <source>
        <dbReference type="SAM" id="Phobius"/>
    </source>
</evidence>
<dbReference type="RefSeq" id="WP_165930956.1">
    <property type="nucleotide sequence ID" value="NZ_SMAJ01000004.1"/>
</dbReference>
<evidence type="ECO:0000256" key="6">
    <source>
        <dbReference type="SAM" id="MobiDB-lite"/>
    </source>
</evidence>
<dbReference type="SUPFAM" id="SSF160355">
    <property type="entry name" value="Bacterial polysaccharide co-polymerase-like"/>
    <property type="match status" value="1"/>
</dbReference>
<dbReference type="Pfam" id="PF13807">
    <property type="entry name" value="GNVR"/>
    <property type="match status" value="1"/>
</dbReference>
<evidence type="ECO:0000256" key="2">
    <source>
        <dbReference type="ARBA" id="ARBA00022475"/>
    </source>
</evidence>
<protein>
    <submittedName>
        <fullName evidence="10">Chain length determinant protein (Polysaccharide antigen chain regulator)</fullName>
    </submittedName>
</protein>
<evidence type="ECO:0000313" key="10">
    <source>
        <dbReference type="EMBL" id="TCT09085.1"/>
    </source>
</evidence>
<sequence>MEQNVSQTYPSDEIDLRELVQTLWASKLLIVLTTLIVTCIAAAYAFLSTPIYETQVQTLPPTSSDLASYNMANQLSGPAVTGVTGNTGNTGGANGSTDNAVPILTSEESNNTFLRHVASTTLRQQFFTNTYLPAKSNARDRATQELLWTRFNKELVINLPKKPEDGGRMKLTLEGTNPETISNWANQYVQIALKATQKQLLNNLSSAIHLRLQSTQDQIAILRKNAKVDRQNDIARLKEALTLAESIGLENPSITGNLITSYTGSTMYLRGAKALQAELNLLEKRTSDDPYIVELPNLLKKQALLQSIDLNPQHLSVAIIDQAATAPEDPIKPKKTLVLALGVILGGILGIFIVFIRQMFKGS</sequence>
<keyword evidence="4 7" id="KW-1133">Transmembrane helix</keyword>
<keyword evidence="3 7" id="KW-0812">Transmembrane</keyword>
<accession>A0A4R3MC96</accession>
<dbReference type="EMBL" id="SMAJ01000004">
    <property type="protein sequence ID" value="TCT09085.1"/>
    <property type="molecule type" value="Genomic_DNA"/>
</dbReference>
<comment type="subcellular location">
    <subcellularLocation>
        <location evidence="1">Cell membrane</location>
        <topology evidence="1">Multi-pass membrane protein</topology>
    </subcellularLocation>
</comment>
<feature type="domain" description="Tyrosine-protein kinase G-rich" evidence="9">
    <location>
        <begin position="298"/>
        <end position="359"/>
    </location>
</feature>
<gene>
    <name evidence="10" type="ORF">EDC26_104245</name>
</gene>
<evidence type="ECO:0000256" key="3">
    <source>
        <dbReference type="ARBA" id="ARBA00022692"/>
    </source>
</evidence>
<feature type="transmembrane region" description="Helical" evidence="7">
    <location>
        <begin position="337"/>
        <end position="356"/>
    </location>
</feature>
<evidence type="ECO:0000256" key="1">
    <source>
        <dbReference type="ARBA" id="ARBA00004651"/>
    </source>
</evidence>
<name>A0A4R3MC96_9BURK</name>
<organism evidence="10 11">
    <name type="scientific">Paralcaligenes ureilyticus</name>
    <dbReference type="NCBI Taxonomy" id="627131"/>
    <lineage>
        <taxon>Bacteria</taxon>
        <taxon>Pseudomonadati</taxon>
        <taxon>Pseudomonadota</taxon>
        <taxon>Betaproteobacteria</taxon>
        <taxon>Burkholderiales</taxon>
        <taxon>Alcaligenaceae</taxon>
        <taxon>Paralcaligenes</taxon>
    </lineage>
</organism>
<feature type="domain" description="Polysaccharide chain length determinant N-terminal" evidence="8">
    <location>
        <begin position="12"/>
        <end position="82"/>
    </location>
</feature>
<keyword evidence="11" id="KW-1185">Reference proteome</keyword>